<organism evidence="2 3">
    <name type="scientific">Mesomycoplasma hyopneumoniae</name>
    <name type="common">Mycoplasma hyopneumoniae</name>
    <dbReference type="NCBI Taxonomy" id="2099"/>
    <lineage>
        <taxon>Bacteria</taxon>
        <taxon>Bacillati</taxon>
        <taxon>Mycoplasmatota</taxon>
        <taxon>Mycoplasmoidales</taxon>
        <taxon>Metamycoplasmataceae</taxon>
        <taxon>Mesomycoplasma</taxon>
    </lineage>
</organism>
<feature type="domain" description="RecF/RecN/SMC N-terminal" evidence="1">
    <location>
        <begin position="3"/>
        <end position="60"/>
    </location>
</feature>
<dbReference type="SUPFAM" id="SSF52540">
    <property type="entry name" value="P-loop containing nucleoside triphosphate hydrolases"/>
    <property type="match status" value="1"/>
</dbReference>
<dbReference type="Pfam" id="PF02463">
    <property type="entry name" value="SMC_N"/>
    <property type="match status" value="1"/>
</dbReference>
<evidence type="ECO:0000313" key="3">
    <source>
        <dbReference type="Proteomes" id="UP000215452"/>
    </source>
</evidence>
<gene>
    <name evidence="2" type="primary">smc_1</name>
    <name evidence="2" type="ORF">CIB43_00133</name>
</gene>
<dbReference type="Gene3D" id="3.40.50.300">
    <property type="entry name" value="P-loop containing nucleotide triphosphate hydrolases"/>
    <property type="match status" value="1"/>
</dbReference>
<sequence length="79" mass="8892">MKLIKIEIEGFKSFAEPVSIKFDGSIVGIIGPNGSGKSNINDAIKWVLGEKSVKQLRAKIWMMSFLLAQKQLCLLIKRW</sequence>
<dbReference type="EMBL" id="CP022714">
    <property type="protein sequence ID" value="ASU14046.1"/>
    <property type="molecule type" value="Genomic_DNA"/>
</dbReference>
<dbReference type="InterPro" id="IPR003395">
    <property type="entry name" value="RecF/RecN/SMC_N"/>
</dbReference>
<evidence type="ECO:0000313" key="2">
    <source>
        <dbReference type="EMBL" id="ASU14046.1"/>
    </source>
</evidence>
<proteinExistence type="predicted"/>
<dbReference type="Proteomes" id="UP000215452">
    <property type="component" value="Chromosome"/>
</dbReference>
<reference evidence="2 3" key="1">
    <citation type="submission" date="2017-08" db="EMBL/GenBank/DDBJ databases">
        <title>The complete genome sequence of a Mycoplasma hyopneumoniae isolate in Korea.</title>
        <authorList>
            <person name="Han J."/>
            <person name="Lee N."/>
        </authorList>
    </citation>
    <scope>NUCLEOTIDE SEQUENCE [LARGE SCALE GENOMIC DNA]</scope>
    <source>
        <strain evidence="2 3">KM014</strain>
    </source>
</reference>
<dbReference type="PANTHER" id="PTHR32182:SF22">
    <property type="entry name" value="ATP-DEPENDENT ENDONUCLEASE, OLD FAMILY-RELATED"/>
    <property type="match status" value="1"/>
</dbReference>
<name>A0A223M9C6_MESHO</name>
<dbReference type="AlphaFoldDB" id="A0A223M9C6"/>
<dbReference type="GO" id="GO:0000731">
    <property type="term" value="P:DNA synthesis involved in DNA repair"/>
    <property type="evidence" value="ECO:0007669"/>
    <property type="project" value="TreeGrafter"/>
</dbReference>
<dbReference type="GO" id="GO:0006302">
    <property type="term" value="P:double-strand break repair"/>
    <property type="evidence" value="ECO:0007669"/>
    <property type="project" value="TreeGrafter"/>
</dbReference>
<dbReference type="PANTHER" id="PTHR32182">
    <property type="entry name" value="DNA REPLICATION AND REPAIR PROTEIN RECF"/>
    <property type="match status" value="1"/>
</dbReference>
<evidence type="ECO:0000259" key="1">
    <source>
        <dbReference type="Pfam" id="PF02463"/>
    </source>
</evidence>
<protein>
    <submittedName>
        <fullName evidence="2">Chromosome partition protein Smc</fullName>
    </submittedName>
</protein>
<dbReference type="InterPro" id="IPR027417">
    <property type="entry name" value="P-loop_NTPase"/>
</dbReference>
<accession>A0A223M9C6</accession>